<dbReference type="GO" id="GO:0016787">
    <property type="term" value="F:hydrolase activity"/>
    <property type="evidence" value="ECO:0007669"/>
    <property type="project" value="UniProtKB-KW"/>
</dbReference>
<keyword evidence="1" id="KW-0479">Metal-binding</keyword>
<feature type="domain" description="Peptidase M20 dimerisation" evidence="4">
    <location>
        <begin position="186"/>
        <end position="283"/>
    </location>
</feature>
<dbReference type="PANTHER" id="PTHR43808:SF9">
    <property type="entry name" value="BLL0789 PROTEIN"/>
    <property type="match status" value="1"/>
</dbReference>
<name>A0A371WYJ9_9HYPH</name>
<dbReference type="InterPro" id="IPR050072">
    <property type="entry name" value="Peptidase_M20A"/>
</dbReference>
<dbReference type="Proteomes" id="UP000264310">
    <property type="component" value="Unassembled WGS sequence"/>
</dbReference>
<dbReference type="SUPFAM" id="SSF55031">
    <property type="entry name" value="Bacterial exopeptidase dimerisation domain"/>
    <property type="match status" value="1"/>
</dbReference>
<reference evidence="5 6" key="1">
    <citation type="submission" date="2018-08" db="EMBL/GenBank/DDBJ databases">
        <title>Fulvimarina sp. 85, whole genome shotgun sequence.</title>
        <authorList>
            <person name="Tuo L."/>
        </authorList>
    </citation>
    <scope>NUCLEOTIDE SEQUENCE [LARGE SCALE GENOMIC DNA]</scope>
    <source>
        <strain evidence="5 6">85</strain>
    </source>
</reference>
<dbReference type="SUPFAM" id="SSF53187">
    <property type="entry name" value="Zn-dependent exopeptidases"/>
    <property type="match status" value="1"/>
</dbReference>
<evidence type="ECO:0000256" key="1">
    <source>
        <dbReference type="ARBA" id="ARBA00022723"/>
    </source>
</evidence>
<dbReference type="PIRSF" id="PIRSF037238">
    <property type="entry name" value="Carboxypeptidase_G2"/>
    <property type="match status" value="1"/>
</dbReference>
<evidence type="ECO:0000313" key="6">
    <source>
        <dbReference type="Proteomes" id="UP000264310"/>
    </source>
</evidence>
<dbReference type="EMBL" id="QURL01000009">
    <property type="protein sequence ID" value="RFC62042.1"/>
    <property type="molecule type" value="Genomic_DNA"/>
</dbReference>
<dbReference type="Pfam" id="PF07687">
    <property type="entry name" value="M20_dimer"/>
    <property type="match status" value="1"/>
</dbReference>
<organism evidence="5 6">
    <name type="scientific">Fulvimarina endophytica</name>
    <dbReference type="NCBI Taxonomy" id="2293836"/>
    <lineage>
        <taxon>Bacteria</taxon>
        <taxon>Pseudomonadati</taxon>
        <taxon>Pseudomonadota</taxon>
        <taxon>Alphaproteobacteria</taxon>
        <taxon>Hyphomicrobiales</taxon>
        <taxon>Aurantimonadaceae</taxon>
        <taxon>Fulvimarina</taxon>
    </lineage>
</organism>
<evidence type="ECO:0000313" key="5">
    <source>
        <dbReference type="EMBL" id="RFC62042.1"/>
    </source>
</evidence>
<dbReference type="InterPro" id="IPR011650">
    <property type="entry name" value="Peptidase_M20_dimer"/>
</dbReference>
<evidence type="ECO:0000256" key="2">
    <source>
        <dbReference type="ARBA" id="ARBA00022801"/>
    </source>
</evidence>
<dbReference type="RefSeq" id="WP_116684571.1">
    <property type="nucleotide sequence ID" value="NZ_QURL01000009.1"/>
</dbReference>
<dbReference type="Gene3D" id="3.40.630.10">
    <property type="entry name" value="Zn peptidases"/>
    <property type="match status" value="1"/>
</dbReference>
<protein>
    <submittedName>
        <fullName evidence="5">M20 family peptidase</fullName>
    </submittedName>
</protein>
<evidence type="ECO:0000259" key="4">
    <source>
        <dbReference type="Pfam" id="PF07687"/>
    </source>
</evidence>
<dbReference type="PANTHER" id="PTHR43808">
    <property type="entry name" value="ACETYLORNITHINE DEACETYLASE"/>
    <property type="match status" value="1"/>
</dbReference>
<evidence type="ECO:0000256" key="3">
    <source>
        <dbReference type="PIRSR" id="PIRSR037238-1"/>
    </source>
</evidence>
<keyword evidence="6" id="KW-1185">Reference proteome</keyword>
<keyword evidence="2" id="KW-0378">Hydrolase</keyword>
<proteinExistence type="predicted"/>
<accession>A0A371WYJ9</accession>
<dbReference type="InterPro" id="IPR036264">
    <property type="entry name" value="Bact_exopeptidase_dim_dom"/>
</dbReference>
<gene>
    <name evidence="5" type="ORF">DYI37_17475</name>
</gene>
<dbReference type="CDD" id="cd03885">
    <property type="entry name" value="M20_CPDG2"/>
    <property type="match status" value="1"/>
</dbReference>
<feature type="active site" evidence="3">
    <location>
        <position position="91"/>
    </location>
</feature>
<dbReference type="InterPro" id="IPR017150">
    <property type="entry name" value="Pept_M20_glutamate_carboxypep"/>
</dbReference>
<dbReference type="AlphaFoldDB" id="A0A371WYJ9"/>
<dbReference type="Gene3D" id="3.30.70.360">
    <property type="match status" value="1"/>
</dbReference>
<comment type="caution">
    <text evidence="5">The sequence shown here is derived from an EMBL/GenBank/DDBJ whole genome shotgun (WGS) entry which is preliminary data.</text>
</comment>
<dbReference type="Pfam" id="PF01546">
    <property type="entry name" value="Peptidase_M20"/>
    <property type="match status" value="1"/>
</dbReference>
<dbReference type="GO" id="GO:0046872">
    <property type="term" value="F:metal ion binding"/>
    <property type="evidence" value="ECO:0007669"/>
    <property type="project" value="UniProtKB-KW"/>
</dbReference>
<sequence>MINHVTTPSAGDAETWLEGRQAAMIGLLADLVAIDSPSRDRAGVDAVGARIAAFLASEGIETRTERDTPHGKILSAETGEGAPFLLLGHRDTVFPAGEAARRPFREAAGRAYGPGVADMKAGLVMNAFALAALHRHFPAISCRMLTTVDEEIGSPFSREAIETAARASRAVFNSEPARASGNIVSGRKGGVTYHLTVTGRAAHAGVNFTEGRSAIHALARKIVRLAALTRAEEGVTVNVGTVHGGSTFNTVAESAVAEIDTRFVTHGQRDELKAAIAEIAEAGEGEGISACLRERSEFYPLVADAASEAMARAYLDAAKAQGIEIGAEFTGGCADSGFTASVGTPTLCGVGPVGGKAHTVDEYIEVQSLLERTKVLVAAMQALA</sequence>
<feature type="active site" description="Proton acceptor" evidence="3">
    <location>
        <position position="150"/>
    </location>
</feature>
<dbReference type="InterPro" id="IPR002933">
    <property type="entry name" value="Peptidase_M20"/>
</dbReference>
<dbReference type="OrthoDB" id="9809784at2"/>